<accession>A0A915CWB3</accession>
<protein>
    <submittedName>
        <fullName evidence="3">Telomeric single stranded DNA binding POT1/Cdc13 domain-containing protein</fullName>
    </submittedName>
</protein>
<feature type="compositionally biased region" description="Polar residues" evidence="1">
    <location>
        <begin position="426"/>
        <end position="439"/>
    </location>
</feature>
<dbReference type="Proteomes" id="UP000887574">
    <property type="component" value="Unplaced"/>
</dbReference>
<name>A0A915CWB3_9BILA</name>
<dbReference type="WBParaSite" id="jg13342.2">
    <property type="protein sequence ID" value="jg13342.2"/>
    <property type="gene ID" value="jg13342"/>
</dbReference>
<proteinExistence type="predicted"/>
<feature type="region of interest" description="Disordered" evidence="1">
    <location>
        <begin position="391"/>
        <end position="441"/>
    </location>
</feature>
<evidence type="ECO:0000256" key="1">
    <source>
        <dbReference type="SAM" id="MobiDB-lite"/>
    </source>
</evidence>
<dbReference type="AlphaFoldDB" id="A0A915CWB3"/>
<keyword evidence="2" id="KW-1185">Reference proteome</keyword>
<organism evidence="2 3">
    <name type="scientific">Ditylenchus dipsaci</name>
    <dbReference type="NCBI Taxonomy" id="166011"/>
    <lineage>
        <taxon>Eukaryota</taxon>
        <taxon>Metazoa</taxon>
        <taxon>Ecdysozoa</taxon>
        <taxon>Nematoda</taxon>
        <taxon>Chromadorea</taxon>
        <taxon>Rhabditida</taxon>
        <taxon>Tylenchina</taxon>
        <taxon>Tylenchomorpha</taxon>
        <taxon>Sphaerularioidea</taxon>
        <taxon>Anguinidae</taxon>
        <taxon>Anguininae</taxon>
        <taxon>Ditylenchus</taxon>
    </lineage>
</organism>
<sequence>MMFEKDHIYMAWITYKKHSTNTAFRRQIAKINAEWVVQSQPIISILQSELNAFLQANSLNGMQSVSGVVVSKDNETGTGSIYNPKHGVCDYQLTSKTAFNVGSFVHFIPMEDLFGCMTALNIFKTSSLAHSVSLLSTKPDIKLSISNWNYNDQRNVVCAPDWGLTFNFISVSFKDLLDYSQPLAVVYDKKAKKFTLPDEDDLNLYSSLSLGSQPVNENKSGPLKKDAETTKVVVPKQNHRQTSQVVSNDNKTSETDAVVVLLRSNNIVLFALRTDLPAKKFTMAKSRFEVEPYVGDWFRISLPTCEIVRKVNEPVLKTVPISKELIKLHTRMKVLDDFVEGNELCGHSDHLGPIIDNAKILKKYQLGKTIDVWVLSTAEINGAHWRIFSEKSKPQRQSDLRPSCGLNARQQKTEDLKDISKGAPKTENTSHTPIINQQRAGKKSKSELLEVVAKDDKVSRANNIFSMRTSGISTAQSSLLSYSLSPGGVITVTPKTLTNGMPCQKVKNTKESAHNSACNAESNSPSIISDKNKTIKANAVVTKLTNPCINRSISKFGENKIPCMGDWFHLTMSSEKDYRNMTGIPLQEPVLKSRVSKGKLMIKTKVKITTLPKMASMNSSICGYSEDLGPIVDNSDWLRPDQIDKVIDLWVQHCKPRHGSSWCILNRRLYRLYQTKQS</sequence>
<evidence type="ECO:0000313" key="3">
    <source>
        <dbReference type="WBParaSite" id="jg13342.2"/>
    </source>
</evidence>
<feature type="compositionally biased region" description="Basic and acidic residues" evidence="1">
    <location>
        <begin position="411"/>
        <end position="420"/>
    </location>
</feature>
<evidence type="ECO:0000313" key="2">
    <source>
        <dbReference type="Proteomes" id="UP000887574"/>
    </source>
</evidence>
<reference evidence="3" key="1">
    <citation type="submission" date="2022-11" db="UniProtKB">
        <authorList>
            <consortium name="WormBaseParasite"/>
        </authorList>
    </citation>
    <scope>IDENTIFICATION</scope>
</reference>